<keyword evidence="4" id="KW-1185">Reference proteome</keyword>
<dbReference type="Pfam" id="PF02604">
    <property type="entry name" value="PhdYeFM_antitox"/>
    <property type="match status" value="1"/>
</dbReference>
<reference evidence="3 4" key="1">
    <citation type="submission" date="2016-11" db="EMBL/GenBank/DDBJ databases">
        <authorList>
            <person name="Jaros S."/>
            <person name="Januszkiewicz K."/>
            <person name="Wedrychowicz H."/>
        </authorList>
    </citation>
    <scope>NUCLEOTIDE SEQUENCE [LARGE SCALE GENOMIC DNA]</scope>
    <source>
        <strain evidence="3 4">DSM 44523</strain>
    </source>
</reference>
<name>A0A1M5AN62_STRHI</name>
<sequence length="86" mass="9678">MYSFRMSTTPYELPLTEARARLGELVDEAEHTGRVTYLTRHGRRAAAIVPVAMVDGDELADRLAVREATIAEVMTEEAELMRRLAE</sequence>
<evidence type="ECO:0000256" key="1">
    <source>
        <dbReference type="ARBA" id="ARBA00009981"/>
    </source>
</evidence>
<proteinExistence type="inferred from homology"/>
<gene>
    <name evidence="3" type="ORF">SAMN05444320_103193</name>
</gene>
<evidence type="ECO:0000256" key="2">
    <source>
        <dbReference type="RuleBase" id="RU362080"/>
    </source>
</evidence>
<dbReference type="SUPFAM" id="SSF143120">
    <property type="entry name" value="YefM-like"/>
    <property type="match status" value="1"/>
</dbReference>
<protein>
    <recommendedName>
        <fullName evidence="2">Antitoxin</fullName>
    </recommendedName>
</protein>
<dbReference type="Gene3D" id="3.40.1620.10">
    <property type="entry name" value="YefM-like domain"/>
    <property type="match status" value="1"/>
</dbReference>
<evidence type="ECO:0000313" key="3">
    <source>
        <dbReference type="EMBL" id="SHF31606.1"/>
    </source>
</evidence>
<dbReference type="InterPro" id="IPR036165">
    <property type="entry name" value="YefM-like_sf"/>
</dbReference>
<evidence type="ECO:0000313" key="4">
    <source>
        <dbReference type="Proteomes" id="UP000184501"/>
    </source>
</evidence>
<accession>A0A1M5AN62</accession>
<dbReference type="STRING" id="2017.SAMN05444320_103193"/>
<dbReference type="InterPro" id="IPR006442">
    <property type="entry name" value="Antitoxin_Phd/YefM"/>
</dbReference>
<dbReference type="AlphaFoldDB" id="A0A1M5AN62"/>
<dbReference type="Proteomes" id="UP000184501">
    <property type="component" value="Unassembled WGS sequence"/>
</dbReference>
<dbReference type="EMBL" id="FQVN01000003">
    <property type="protein sequence ID" value="SHF31606.1"/>
    <property type="molecule type" value="Genomic_DNA"/>
</dbReference>
<comment type="function">
    <text evidence="2">Antitoxin component of a type II toxin-antitoxin (TA) system.</text>
</comment>
<organism evidence="3 4">
    <name type="scientific">Streptoalloteichus hindustanus</name>
    <dbReference type="NCBI Taxonomy" id="2017"/>
    <lineage>
        <taxon>Bacteria</taxon>
        <taxon>Bacillati</taxon>
        <taxon>Actinomycetota</taxon>
        <taxon>Actinomycetes</taxon>
        <taxon>Pseudonocardiales</taxon>
        <taxon>Pseudonocardiaceae</taxon>
        <taxon>Streptoalloteichus</taxon>
    </lineage>
</organism>
<dbReference type="NCBIfam" id="TIGR01552">
    <property type="entry name" value="phd_fam"/>
    <property type="match status" value="1"/>
</dbReference>
<comment type="similarity">
    <text evidence="1 2">Belongs to the phD/YefM antitoxin family.</text>
</comment>